<evidence type="ECO:0000313" key="7">
    <source>
        <dbReference type="EMBL" id="ADX23533.1"/>
    </source>
</evidence>
<dbReference type="PROSITE" id="PS50071">
    <property type="entry name" value="HOMEOBOX_2"/>
    <property type="match status" value="1"/>
</dbReference>
<feature type="DNA-binding region" description="Homeobox" evidence="4">
    <location>
        <begin position="150"/>
        <end position="209"/>
    </location>
</feature>
<sequence>MSHAPRCNSATQLLDSAFITSSMFSQRQVELLKTTSNISQRLKNRRASAATAAPPAPPTSVSIQLDLPLPESLLEELQNQTIPLSLRHILSTAVDSLKDRFVETFRQAPLRTVSLSDSLKAQFSATIMPDLLSRYDSAKSELLSSATSIDQDHRIRFRNEFIPLFLIYFEWNPYPSALDQKLLAQKSQMTMRQVEVWFQNQRSKRRDDPTIKDKKTRKRMAIPPWLTDTIEKFIPPNELTRSARSTPEVVVEDEKVAYKRSEADKGFKSLVARRYDLSPCHGDLFQPRFPEASSALMPYRPIPPTATSFTFPPPIWERRPAASLPSHLSSHDIEQVLEKFNSLSLHSDIDKILDEPTPPAATCAFTVFTVDACQKRRLTRPSRSSIKHAITGLFRRPPSSPLYIVDLPFRSSTQSSFPSLSRTSSWSSISSGDSDVCPPTPHIVASDMATIGEGEDDSENLFGGSRLVTSEPTSIPYALPGFTYADPTSKTSVVTRR</sequence>
<keyword evidence="1 4" id="KW-0238">DNA-binding</keyword>
<comment type="subcellular location">
    <subcellularLocation>
        <location evidence="4 5">Nucleus</location>
    </subcellularLocation>
</comment>
<dbReference type="EMBL" id="HQ630589">
    <property type="protein sequence ID" value="ADX23533.1"/>
    <property type="molecule type" value="Genomic_DNA"/>
</dbReference>
<dbReference type="Pfam" id="PF00046">
    <property type="entry name" value="Homeodomain"/>
    <property type="match status" value="1"/>
</dbReference>
<evidence type="ECO:0000256" key="5">
    <source>
        <dbReference type="RuleBase" id="RU000682"/>
    </source>
</evidence>
<keyword evidence="2 4" id="KW-0371">Homeobox</keyword>
<dbReference type="GO" id="GO:0005634">
    <property type="term" value="C:nucleus"/>
    <property type="evidence" value="ECO:0007669"/>
    <property type="project" value="UniProtKB-SubCell"/>
</dbReference>
<evidence type="ECO:0000256" key="3">
    <source>
        <dbReference type="ARBA" id="ARBA00023242"/>
    </source>
</evidence>
<dbReference type="CDD" id="cd00086">
    <property type="entry name" value="homeodomain"/>
    <property type="match status" value="1"/>
</dbReference>
<dbReference type="GO" id="GO:0003677">
    <property type="term" value="F:DNA binding"/>
    <property type="evidence" value="ECO:0007669"/>
    <property type="project" value="UniProtKB-UniRule"/>
</dbReference>
<dbReference type="Gene3D" id="1.10.10.60">
    <property type="entry name" value="Homeodomain-like"/>
    <property type="match status" value="1"/>
</dbReference>
<gene>
    <name evidence="7" type="primary">HD2-1</name>
</gene>
<accession>F1CZK4</accession>
<dbReference type="SUPFAM" id="SSF46689">
    <property type="entry name" value="Homeodomain-like"/>
    <property type="match status" value="1"/>
</dbReference>
<dbReference type="SMART" id="SM00389">
    <property type="entry name" value="HOX"/>
    <property type="match status" value="1"/>
</dbReference>
<organism evidence="7">
    <name type="scientific">Flammulina velutipes</name>
    <name type="common">Agaricus velutipes</name>
    <dbReference type="NCBI Taxonomy" id="38945"/>
    <lineage>
        <taxon>Eukaryota</taxon>
        <taxon>Fungi</taxon>
        <taxon>Dikarya</taxon>
        <taxon>Basidiomycota</taxon>
        <taxon>Agaricomycotina</taxon>
        <taxon>Agaricomycetes</taxon>
        <taxon>Agaricomycetidae</taxon>
        <taxon>Agaricales</taxon>
        <taxon>Marasmiineae</taxon>
        <taxon>Physalacriaceae</taxon>
        <taxon>Flammulina</taxon>
    </lineage>
</organism>
<evidence type="ECO:0000256" key="2">
    <source>
        <dbReference type="ARBA" id="ARBA00023155"/>
    </source>
</evidence>
<dbReference type="InterPro" id="IPR009057">
    <property type="entry name" value="Homeodomain-like_sf"/>
</dbReference>
<proteinExistence type="predicted"/>
<dbReference type="InterPro" id="IPR001356">
    <property type="entry name" value="HD"/>
</dbReference>
<evidence type="ECO:0000256" key="4">
    <source>
        <dbReference type="PROSITE-ProRule" id="PRU00108"/>
    </source>
</evidence>
<dbReference type="GO" id="GO:0000981">
    <property type="term" value="F:DNA-binding transcription factor activity, RNA polymerase II-specific"/>
    <property type="evidence" value="ECO:0007669"/>
    <property type="project" value="InterPro"/>
</dbReference>
<evidence type="ECO:0000256" key="1">
    <source>
        <dbReference type="ARBA" id="ARBA00023125"/>
    </source>
</evidence>
<name>F1CZK4_FLAVE</name>
<reference evidence="7" key="1">
    <citation type="submission" date="2010-11" db="EMBL/GenBank/DDBJ databases">
        <title>Mating type genes in the edible mushroom Flammulina velutipes.</title>
        <authorList>
            <person name="van Peer A.F."/>
            <person name="Park S.-Y."/>
            <person name="Shin P.-G."/>
            <person name="Jang K.-Y."/>
            <person name="Yoo Y.-B."/>
            <person name="Park Y.-J."/>
            <person name="Lee B.-M."/>
            <person name="Kong W.-S."/>
        </authorList>
    </citation>
    <scope>NUCLEOTIDE SEQUENCE</scope>
    <source>
        <strain evidence="7">KACC 42780</strain>
    </source>
</reference>
<keyword evidence="3 4" id="KW-0539">Nucleus</keyword>
<dbReference type="InterPro" id="IPR017970">
    <property type="entry name" value="Homeobox_CS"/>
</dbReference>
<evidence type="ECO:0000259" key="6">
    <source>
        <dbReference type="PROSITE" id="PS50071"/>
    </source>
</evidence>
<dbReference type="AlphaFoldDB" id="F1CZK4"/>
<dbReference type="PROSITE" id="PS00027">
    <property type="entry name" value="HOMEOBOX_1"/>
    <property type="match status" value="1"/>
</dbReference>
<feature type="domain" description="Homeobox" evidence="6">
    <location>
        <begin position="148"/>
        <end position="208"/>
    </location>
</feature>
<protein>
    <submittedName>
        <fullName evidence="7">Putative homeodomain 2 protein</fullName>
    </submittedName>
</protein>